<accession>A0A1X7TY89</accession>
<dbReference type="PANTHER" id="PTHR34033:SF1">
    <property type="entry name" value="AP-5 COMPLEX SUBUNIT BETA-1"/>
    <property type="match status" value="1"/>
</dbReference>
<dbReference type="InterPro" id="IPR016024">
    <property type="entry name" value="ARM-type_fold"/>
</dbReference>
<dbReference type="eggNOG" id="ENOG502QVTX">
    <property type="taxonomic scope" value="Eukaryota"/>
</dbReference>
<feature type="domain" description="AP-5 complex subunit beta-1 beta-barrel" evidence="2">
    <location>
        <begin position="715"/>
        <end position="783"/>
    </location>
</feature>
<dbReference type="AlphaFoldDB" id="A0A1X7TY89"/>
<name>A0A1X7TY89_AMPQE</name>
<dbReference type="InParanoid" id="A0A1X7TY89"/>
<protein>
    <submittedName>
        <fullName evidence="4">Uncharacterized protein</fullName>
    </submittedName>
</protein>
<gene>
    <name evidence="4" type="primary">105314197</name>
</gene>
<dbReference type="InterPro" id="IPR038741">
    <property type="entry name" value="AP5B1"/>
</dbReference>
<feature type="domain" description="AP5B1 middle" evidence="1">
    <location>
        <begin position="254"/>
        <end position="621"/>
    </location>
</feature>
<dbReference type="GO" id="GO:0016197">
    <property type="term" value="P:endosomal transport"/>
    <property type="evidence" value="ECO:0007669"/>
    <property type="project" value="InterPro"/>
</dbReference>
<evidence type="ECO:0000259" key="3">
    <source>
        <dbReference type="Pfam" id="PF21590"/>
    </source>
</evidence>
<evidence type="ECO:0000313" key="4">
    <source>
        <dbReference type="EnsemblMetazoa" id="Aqu2.1.20208_001"/>
    </source>
</evidence>
<dbReference type="GO" id="GO:0030119">
    <property type="term" value="C:AP-type membrane coat adaptor complex"/>
    <property type="evidence" value="ECO:0007669"/>
    <property type="project" value="TreeGrafter"/>
</dbReference>
<organism evidence="4">
    <name type="scientific">Amphimedon queenslandica</name>
    <name type="common">Sponge</name>
    <dbReference type="NCBI Taxonomy" id="400682"/>
    <lineage>
        <taxon>Eukaryota</taxon>
        <taxon>Metazoa</taxon>
        <taxon>Porifera</taxon>
        <taxon>Demospongiae</taxon>
        <taxon>Heteroscleromorpha</taxon>
        <taxon>Haplosclerida</taxon>
        <taxon>Niphatidae</taxon>
        <taxon>Amphimedon</taxon>
    </lineage>
</organism>
<reference evidence="5" key="1">
    <citation type="journal article" date="2010" name="Nature">
        <title>The Amphimedon queenslandica genome and the evolution of animal complexity.</title>
        <authorList>
            <person name="Srivastava M."/>
            <person name="Simakov O."/>
            <person name="Chapman J."/>
            <person name="Fahey B."/>
            <person name="Gauthier M.E."/>
            <person name="Mitros T."/>
            <person name="Richards G.S."/>
            <person name="Conaco C."/>
            <person name="Dacre M."/>
            <person name="Hellsten U."/>
            <person name="Larroux C."/>
            <person name="Putnam N.H."/>
            <person name="Stanke M."/>
            <person name="Adamska M."/>
            <person name="Darling A."/>
            <person name="Degnan S.M."/>
            <person name="Oakley T.H."/>
            <person name="Plachetzki D.C."/>
            <person name="Zhai Y."/>
            <person name="Adamski M."/>
            <person name="Calcino A."/>
            <person name="Cummins S.F."/>
            <person name="Goodstein D.M."/>
            <person name="Harris C."/>
            <person name="Jackson D.J."/>
            <person name="Leys S.P."/>
            <person name="Shu S."/>
            <person name="Woodcroft B.J."/>
            <person name="Vervoort M."/>
            <person name="Kosik K.S."/>
            <person name="Manning G."/>
            <person name="Degnan B.M."/>
            <person name="Rokhsar D.S."/>
        </authorList>
    </citation>
    <scope>NUCLEOTIDE SEQUENCE [LARGE SCALE GENOMIC DNA]</scope>
</reference>
<proteinExistence type="predicted"/>
<dbReference type="InterPro" id="IPR048980">
    <property type="entry name" value="AP5B1_barrel"/>
</dbReference>
<dbReference type="InterPro" id="IPR048981">
    <property type="entry name" value="AP5B1_C"/>
</dbReference>
<dbReference type="KEGG" id="aqu:105314197"/>
<feature type="domain" description="AP5B1 C-terminal" evidence="3">
    <location>
        <begin position="806"/>
        <end position="911"/>
    </location>
</feature>
<dbReference type="Pfam" id="PF21588">
    <property type="entry name" value="AP5B1_middle"/>
    <property type="match status" value="1"/>
</dbReference>
<evidence type="ECO:0000259" key="1">
    <source>
        <dbReference type="Pfam" id="PF21588"/>
    </source>
</evidence>
<dbReference type="Pfam" id="PF21589">
    <property type="entry name" value="AP5B1_barrel"/>
    <property type="match status" value="1"/>
</dbReference>
<dbReference type="EnsemblMetazoa" id="XM_020001512.1">
    <property type="protein sequence ID" value="XP_019857071.1"/>
    <property type="gene ID" value="LOC105314197"/>
</dbReference>
<evidence type="ECO:0000259" key="2">
    <source>
        <dbReference type="Pfam" id="PF21589"/>
    </source>
</evidence>
<dbReference type="OrthoDB" id="646197at2759"/>
<dbReference type="SUPFAM" id="SSF48371">
    <property type="entry name" value="ARM repeat"/>
    <property type="match status" value="1"/>
</dbReference>
<dbReference type="Pfam" id="PF21590">
    <property type="entry name" value="AP5B1_C"/>
    <property type="match status" value="1"/>
</dbReference>
<dbReference type="InterPro" id="IPR048979">
    <property type="entry name" value="AP5B1_middle"/>
</dbReference>
<keyword evidence="5" id="KW-1185">Reference proteome</keyword>
<dbReference type="PANTHER" id="PTHR34033">
    <property type="entry name" value="AP-5 COMPLEX SUBUNIT BETA-1"/>
    <property type="match status" value="1"/>
</dbReference>
<reference evidence="4" key="2">
    <citation type="submission" date="2017-05" db="UniProtKB">
        <authorList>
            <consortium name="EnsemblMetazoa"/>
        </authorList>
    </citation>
    <scope>IDENTIFICATION</scope>
</reference>
<dbReference type="GO" id="GO:0005765">
    <property type="term" value="C:lysosomal membrane"/>
    <property type="evidence" value="ECO:0007669"/>
    <property type="project" value="TreeGrafter"/>
</dbReference>
<sequence>MDPLWYEFRSSPASFLQKNRTNVEGLVHDLLQILYSDDKTITLKLNVLGILQEHGSFLLDDINRLELVLGTLKNIVKEQRNTAEPIYMSQVLVTITDLLLQTQFLESVQPYLIEFVSMLLEIIEKLKTETNRLLRSTACDCLKEIELSIPGLLCDIVGHLFGMCQAENSFIHQHYMGLFATALCHNVQKVAILPNTESNFPDDEGTVSSSLRDVLFHDGRRPQVFEPPPKYWKLSKHIAKMPLNDAIKVPDSTDQSELMKAISFLVDHCHLFTTHFMVQIILKVMRIILCSTLSPVMLKSLLLRYSCCYDIQLWNMMLLMKVLFTEGICDEKDELVILRRLIIMSGHPCLPSHQCAIAIQWLLQLENDEPKQFLSEVDSHMLEPLQPVVFDADEILWFKLLTLSGIYQDSSNDDIITGFKSVLGALQKPLLCGISGSPCRLLYRIMLLFFETFDDDMKKYIERVAANILVAHAEFTPQSLDLMALVSKRMENETMSGSILSEVCQWLQTLEISELCLKLEYHLCLCTAAAKSKQVWPQIPLQILKKVIMDSSVCQEGDWDIGNAILLALCTLMKVLPSDGTAAKDLANLLLTMSKSFMDIDIRDRARIYLQILLTVSNEKLSALLSESEISSDLSQAVDAGISNNVYPISSSVKTISTSVFILERAEYRHNKWTNSCIDVDDYCQWISEQPNMFVLHIPCIISLSKGKPDWVSDKVYAVVLQFSSSSSYIKPPDIRIPSISMGEEVSIIVNIKAVKPFPASFEIKGIFTNDDGDTCTCPLEPIQIYFHELFHSPPLDNAKASAKGLFNFLWAKIKNEEHSRSCPTNEGALSVMRLELSYQKLHDSLVNKLTPYCPYLQPLKDEGSYEVLLFLPPHYHILLKCSPDDTTSVVEIATDLWMLLPFVGEWLKNISS</sequence>
<dbReference type="EnsemblMetazoa" id="Aqu2.1.20208_001">
    <property type="protein sequence ID" value="Aqu2.1.20208_001"/>
    <property type="gene ID" value="Aqu2.1.20208"/>
</dbReference>
<dbReference type="Proteomes" id="UP000007879">
    <property type="component" value="Unassembled WGS sequence"/>
</dbReference>
<evidence type="ECO:0000313" key="5">
    <source>
        <dbReference type="Proteomes" id="UP000007879"/>
    </source>
</evidence>